<keyword evidence="1" id="KW-0328">Glycosyltransferase</keyword>
<evidence type="ECO:0000256" key="1">
    <source>
        <dbReference type="ARBA" id="ARBA00022676"/>
    </source>
</evidence>
<dbReference type="CDD" id="cd06438">
    <property type="entry name" value="EpsO_like"/>
    <property type="match status" value="1"/>
</dbReference>
<name>A0A644TKY7_9ZZZZ</name>
<dbReference type="GO" id="GO:0016757">
    <property type="term" value="F:glycosyltransferase activity"/>
    <property type="evidence" value="ECO:0007669"/>
    <property type="project" value="UniProtKB-KW"/>
</dbReference>
<feature type="transmembrane region" description="Helical" evidence="3">
    <location>
        <begin position="12"/>
        <end position="32"/>
    </location>
</feature>
<keyword evidence="3" id="KW-1133">Transmembrane helix</keyword>
<dbReference type="InterPro" id="IPR029044">
    <property type="entry name" value="Nucleotide-diphossugar_trans"/>
</dbReference>
<protein>
    <recommendedName>
        <fullName evidence="5">Glycosyltransferase 2-like domain-containing protein</fullName>
    </recommendedName>
</protein>
<dbReference type="PANTHER" id="PTHR43630:SF1">
    <property type="entry name" value="POLY-BETA-1,6-N-ACETYL-D-GLUCOSAMINE SYNTHASE"/>
    <property type="match status" value="1"/>
</dbReference>
<evidence type="ECO:0008006" key="5">
    <source>
        <dbReference type="Google" id="ProtNLM"/>
    </source>
</evidence>
<evidence type="ECO:0000256" key="3">
    <source>
        <dbReference type="SAM" id="Phobius"/>
    </source>
</evidence>
<dbReference type="AlphaFoldDB" id="A0A644TKY7"/>
<keyword evidence="2" id="KW-0808">Transferase</keyword>
<proteinExistence type="predicted"/>
<dbReference type="PANTHER" id="PTHR43630">
    <property type="entry name" value="POLY-BETA-1,6-N-ACETYL-D-GLUCOSAMINE SYNTHASE"/>
    <property type="match status" value="1"/>
</dbReference>
<comment type="caution">
    <text evidence="4">The sequence shown here is derived from an EMBL/GenBank/DDBJ whole genome shotgun (WGS) entry which is preliminary data.</text>
</comment>
<evidence type="ECO:0000313" key="4">
    <source>
        <dbReference type="EMBL" id="MPL67027.1"/>
    </source>
</evidence>
<organism evidence="4">
    <name type="scientific">bioreactor metagenome</name>
    <dbReference type="NCBI Taxonomy" id="1076179"/>
    <lineage>
        <taxon>unclassified sequences</taxon>
        <taxon>metagenomes</taxon>
        <taxon>ecological metagenomes</taxon>
    </lineage>
</organism>
<dbReference type="Gene3D" id="3.90.550.10">
    <property type="entry name" value="Spore Coat Polysaccharide Biosynthesis Protein SpsA, Chain A"/>
    <property type="match status" value="1"/>
</dbReference>
<keyword evidence="3" id="KW-0812">Transmembrane</keyword>
<accession>A0A644TKY7</accession>
<dbReference type="Pfam" id="PF13641">
    <property type="entry name" value="Glyco_tranf_2_3"/>
    <property type="match status" value="1"/>
</dbReference>
<dbReference type="SUPFAM" id="SSF53448">
    <property type="entry name" value="Nucleotide-diphospho-sugar transferases"/>
    <property type="match status" value="1"/>
</dbReference>
<feature type="transmembrane region" description="Helical" evidence="3">
    <location>
        <begin position="306"/>
        <end position="324"/>
    </location>
</feature>
<evidence type="ECO:0000256" key="2">
    <source>
        <dbReference type="ARBA" id="ARBA00022679"/>
    </source>
</evidence>
<keyword evidence="3" id="KW-0472">Membrane</keyword>
<feature type="transmembrane region" description="Helical" evidence="3">
    <location>
        <begin position="330"/>
        <end position="353"/>
    </location>
</feature>
<feature type="transmembrane region" description="Helical" evidence="3">
    <location>
        <begin position="365"/>
        <end position="387"/>
    </location>
</feature>
<gene>
    <name evidence="4" type="ORF">SDC9_12717</name>
</gene>
<sequence>MSSYFDVVMIPLQLMIVFFTIYYFTISFFGIFGRKKEEKILTLKTSFAVIIAAHNEEKVIGQLIENLHLLNYPDDMYDIFVIADNCTDNTAKIATAAGAKAFERFNAQNVGKGFAMEWMFNKLFSMKEKYDAAIIFDADNLVHPDFLLKMNSRYCKGERLIQGYLDSKNPTDTWVSGVFSISFWIVNHIWHLAKYNIGLSSVLGGTGMCISTDILRKYGWGATCLTEDMEFTMKALLEGIPTTWAHDAIVYDEKPLTFMQSWNQRKRWSQGHFDVCGRYMGKLLKEGIKQRNIVLLDGIVHLFQPYFLLLSTFYVICSYIYTIVPFYTNVLYAILPIEVWTLIGIGQYFFPVVVLAKIHASPKSWFYLLLYPLFVYSWVPITVLGFIHRHEHVWSHTEHTRSISFNDILVPETTEIGPKQIVFSKHMK</sequence>
<dbReference type="EMBL" id="VSSQ01000035">
    <property type="protein sequence ID" value="MPL67027.1"/>
    <property type="molecule type" value="Genomic_DNA"/>
</dbReference>
<reference evidence="4" key="1">
    <citation type="submission" date="2019-08" db="EMBL/GenBank/DDBJ databases">
        <authorList>
            <person name="Kucharzyk K."/>
            <person name="Murdoch R.W."/>
            <person name="Higgins S."/>
            <person name="Loffler F."/>
        </authorList>
    </citation>
    <scope>NUCLEOTIDE SEQUENCE</scope>
</reference>